<organism evidence="2 3">
    <name type="scientific">Sporolactobacillus inulinus</name>
    <dbReference type="NCBI Taxonomy" id="2078"/>
    <lineage>
        <taxon>Bacteria</taxon>
        <taxon>Bacillati</taxon>
        <taxon>Bacillota</taxon>
        <taxon>Bacilli</taxon>
        <taxon>Bacillales</taxon>
        <taxon>Sporolactobacillaceae</taxon>
        <taxon>Sporolactobacillus</taxon>
    </lineage>
</organism>
<dbReference type="InterPro" id="IPR024563">
    <property type="entry name" value="YqhR"/>
</dbReference>
<protein>
    <submittedName>
        <fullName evidence="2">Uncharacterized protein</fullName>
    </submittedName>
</protein>
<keyword evidence="1" id="KW-0472">Membrane</keyword>
<dbReference type="RefSeq" id="WP_262392140.1">
    <property type="nucleotide sequence ID" value="NZ_BEXB01000004.1"/>
</dbReference>
<keyword evidence="1" id="KW-1133">Transmembrane helix</keyword>
<sequence>MMAKRRRKTNKKAKHSFAISLGRTAVTGLFGGLFWGLIGFLCYLLNFSKVGPSLIFAMFPYWTGRNSVYGQLLAVAAMSLLSVLIAELYLFTFSRIKSMWFSVSFGILLWFIVFFLFQPFLQGLPEPARLGWNTTTTTLCLFALYGLFVGYSISFDFEEQTGGSNYSNQ</sequence>
<accession>A0A4Y1Z870</accession>
<comment type="caution">
    <text evidence="2">The sequence shown here is derived from an EMBL/GenBank/DDBJ whole genome shotgun (WGS) entry which is preliminary data.</text>
</comment>
<feature type="transmembrane region" description="Helical" evidence="1">
    <location>
        <begin position="68"/>
        <end position="91"/>
    </location>
</feature>
<evidence type="ECO:0000313" key="3">
    <source>
        <dbReference type="Proteomes" id="UP000319716"/>
    </source>
</evidence>
<evidence type="ECO:0000256" key="1">
    <source>
        <dbReference type="SAM" id="Phobius"/>
    </source>
</evidence>
<name>A0A4Y1Z870_9BACL</name>
<dbReference type="Proteomes" id="UP000319716">
    <property type="component" value="Unassembled WGS sequence"/>
</dbReference>
<proteinExistence type="predicted"/>
<dbReference type="AlphaFoldDB" id="A0A4Y1Z870"/>
<dbReference type="Pfam" id="PF11085">
    <property type="entry name" value="YqhR"/>
    <property type="match status" value="1"/>
</dbReference>
<dbReference type="EMBL" id="BEXB01000004">
    <property type="protein sequence ID" value="GAY75194.1"/>
    <property type="molecule type" value="Genomic_DNA"/>
</dbReference>
<gene>
    <name evidence="2" type="ORF">NBRC111894_748</name>
</gene>
<feature type="transmembrane region" description="Helical" evidence="1">
    <location>
        <begin position="98"/>
        <end position="118"/>
    </location>
</feature>
<keyword evidence="1" id="KW-0812">Transmembrane</keyword>
<feature type="transmembrane region" description="Helical" evidence="1">
    <location>
        <begin position="130"/>
        <end position="151"/>
    </location>
</feature>
<evidence type="ECO:0000313" key="2">
    <source>
        <dbReference type="EMBL" id="GAY75194.1"/>
    </source>
</evidence>
<reference evidence="2 3" key="1">
    <citation type="submission" date="2017-11" db="EMBL/GenBank/DDBJ databases">
        <title>Draft Genome Sequence of Sporolactobacillus inulinus NBRC 111894 Isolated from Koso, a Japanese Sugar-Vegetable Fermented Beverage.</title>
        <authorList>
            <person name="Chiou T.Y."/>
            <person name="Oshima K."/>
            <person name="Suda W."/>
            <person name="Hattori M."/>
            <person name="Takahashi T."/>
        </authorList>
    </citation>
    <scope>NUCLEOTIDE SEQUENCE [LARGE SCALE GENOMIC DNA]</scope>
    <source>
        <strain evidence="2 3">NBRC111894</strain>
    </source>
</reference>
<feature type="transmembrane region" description="Helical" evidence="1">
    <location>
        <begin position="21"/>
        <end position="48"/>
    </location>
</feature>